<dbReference type="CDD" id="cd03441">
    <property type="entry name" value="R_hydratase_like"/>
    <property type="match status" value="1"/>
</dbReference>
<evidence type="ECO:0000313" key="2">
    <source>
        <dbReference type="EMBL" id="AQV98598.1"/>
    </source>
</evidence>
<dbReference type="RefSeq" id="WP_078200850.1">
    <property type="nucleotide sequence ID" value="NZ_CP017758.1"/>
</dbReference>
<organism evidence="2 3">
    <name type="scientific">Cupriavidus necator</name>
    <name type="common">Alcaligenes eutrophus</name>
    <name type="synonym">Ralstonia eutropha</name>
    <dbReference type="NCBI Taxonomy" id="106590"/>
    <lineage>
        <taxon>Bacteria</taxon>
        <taxon>Pseudomonadati</taxon>
        <taxon>Pseudomonadota</taxon>
        <taxon>Betaproteobacteria</taxon>
        <taxon>Burkholderiales</taxon>
        <taxon>Burkholderiaceae</taxon>
        <taxon>Cupriavidus</taxon>
    </lineage>
</organism>
<accession>A0A1U9V0W1</accession>
<gene>
    <name evidence="2" type="ORF">BJN34_32490</name>
</gene>
<dbReference type="AlphaFoldDB" id="A0A1U9V0W1"/>
<sequence length="147" mass="16339">MLDKNLIGHSFGRRSITVEEGAVSFYAKAIGETNPAYNDPAAARDAGQPSIRVPPTFLSCLEGRTFQTRALLELARMDLKRLLHAEQSYVYHAPAYAGDTLTFEPRIVDVYDKKDGALEFLVKETRVTNQDGVHIADLCTALVQRQL</sequence>
<feature type="domain" description="FAS1-like dehydratase" evidence="1">
    <location>
        <begin position="6"/>
        <end position="137"/>
    </location>
</feature>
<dbReference type="InterPro" id="IPR039569">
    <property type="entry name" value="FAS1-like_DH_region"/>
</dbReference>
<proteinExistence type="predicted"/>
<dbReference type="KEGG" id="cuh:BJN34_32490"/>
<dbReference type="InterPro" id="IPR029069">
    <property type="entry name" value="HotDog_dom_sf"/>
</dbReference>
<evidence type="ECO:0000313" key="3">
    <source>
        <dbReference type="Proteomes" id="UP000189627"/>
    </source>
</evidence>
<dbReference type="SUPFAM" id="SSF54637">
    <property type="entry name" value="Thioesterase/thiol ester dehydrase-isomerase"/>
    <property type="match status" value="1"/>
</dbReference>
<reference evidence="3" key="1">
    <citation type="submission" date="2017-02" db="EMBL/GenBank/DDBJ databases">
        <title>Complete genome sequence of Cupriavidus necator strain NH9, a 3-chlorobenzoate degrader.</title>
        <authorList>
            <person name="Moriuchi R."/>
            <person name="Dohra H."/>
            <person name="Ogawa N."/>
        </authorList>
    </citation>
    <scope>NUCLEOTIDE SEQUENCE [LARGE SCALE GENOMIC DNA]</scope>
    <source>
        <strain evidence="3">NH9</strain>
    </source>
</reference>
<dbReference type="PIRSF" id="PIRSF018072">
    <property type="entry name" value="UCP018072"/>
    <property type="match status" value="1"/>
</dbReference>
<dbReference type="Proteomes" id="UP000189627">
    <property type="component" value="Chromosome 2"/>
</dbReference>
<evidence type="ECO:0000259" key="1">
    <source>
        <dbReference type="Pfam" id="PF13452"/>
    </source>
</evidence>
<dbReference type="Pfam" id="PF13452">
    <property type="entry name" value="FAS1_DH_region"/>
    <property type="match status" value="1"/>
</dbReference>
<dbReference type="OrthoDB" id="5522043at2"/>
<dbReference type="InterPro" id="IPR016709">
    <property type="entry name" value="HadA-like"/>
</dbReference>
<dbReference type="EMBL" id="CP017758">
    <property type="protein sequence ID" value="AQV98598.1"/>
    <property type="molecule type" value="Genomic_DNA"/>
</dbReference>
<dbReference type="Gene3D" id="3.10.129.10">
    <property type="entry name" value="Hotdog Thioesterase"/>
    <property type="match status" value="1"/>
</dbReference>
<name>A0A1U9V0W1_CUPNE</name>
<protein>
    <submittedName>
        <fullName evidence="2">Acyl dehydratase</fullName>
    </submittedName>
</protein>